<sequence length="392" mass="46614">MTTGDLEDQKLKPTLLCVHQNKFLAVVRMEACNYSRKSEIAYTRQKTCLDSSKKTSTFVTMFIESMPEHRNCFFGNHVRKIITKHWHILHTCALQVPAFRKVPLMAYQRGRNLRDMKYIAPILGIAGVLTNVDIQNSSDRANITKAIVPFYKCLLIQLYYERLKRKWIGLDLHAITLTEYYKVSRIPRGLRVNLRPTIFKENKDFSQKYERIINKCSFDIILLNIEFLQREILESSEHIEAMSDKLKECSPIETYRTQLRQMEENLDKHRREIEERKRSKFRRDESDYSSGYWQQTDTDRRGAYMQPRRTRRRHQQETSDQRQRDHSEHGRDRSTDSVQTDTSAQESSTSSSFLELGNKKYTRRKGEEGDTTDATWDKRRQPERQTRTQKRH</sequence>
<evidence type="ECO:0000313" key="3">
    <source>
        <dbReference type="Proteomes" id="UP000694892"/>
    </source>
</evidence>
<evidence type="ECO:0000313" key="2">
    <source>
        <dbReference type="EMBL" id="OCT84265.1"/>
    </source>
</evidence>
<gene>
    <name evidence="2" type="ORF">XELAEV_18022418mg</name>
</gene>
<dbReference type="EMBL" id="CM004472">
    <property type="protein sequence ID" value="OCT84265.1"/>
    <property type="molecule type" value="Genomic_DNA"/>
</dbReference>
<feature type="compositionally biased region" description="Basic and acidic residues" evidence="1">
    <location>
        <begin position="315"/>
        <end position="335"/>
    </location>
</feature>
<accession>A0A974D462</accession>
<proteinExistence type="predicted"/>
<feature type="region of interest" description="Disordered" evidence="1">
    <location>
        <begin position="276"/>
        <end position="392"/>
    </location>
</feature>
<dbReference type="AlphaFoldDB" id="A0A974D462"/>
<feature type="compositionally biased region" description="Low complexity" evidence="1">
    <location>
        <begin position="340"/>
        <end position="352"/>
    </location>
</feature>
<feature type="compositionally biased region" description="Basic and acidic residues" evidence="1">
    <location>
        <begin position="276"/>
        <end position="286"/>
    </location>
</feature>
<organism evidence="2 3">
    <name type="scientific">Xenopus laevis</name>
    <name type="common">African clawed frog</name>
    <dbReference type="NCBI Taxonomy" id="8355"/>
    <lineage>
        <taxon>Eukaryota</taxon>
        <taxon>Metazoa</taxon>
        <taxon>Chordata</taxon>
        <taxon>Craniata</taxon>
        <taxon>Vertebrata</taxon>
        <taxon>Euteleostomi</taxon>
        <taxon>Amphibia</taxon>
        <taxon>Batrachia</taxon>
        <taxon>Anura</taxon>
        <taxon>Pipoidea</taxon>
        <taxon>Pipidae</taxon>
        <taxon>Xenopodinae</taxon>
        <taxon>Xenopus</taxon>
        <taxon>Xenopus</taxon>
    </lineage>
</organism>
<evidence type="ECO:0000256" key="1">
    <source>
        <dbReference type="SAM" id="MobiDB-lite"/>
    </source>
</evidence>
<reference evidence="3" key="1">
    <citation type="journal article" date="2016" name="Nature">
        <title>Genome evolution in the allotetraploid frog Xenopus laevis.</title>
        <authorList>
            <person name="Session A.M."/>
            <person name="Uno Y."/>
            <person name="Kwon T."/>
            <person name="Chapman J.A."/>
            <person name="Toyoda A."/>
            <person name="Takahashi S."/>
            <person name="Fukui A."/>
            <person name="Hikosaka A."/>
            <person name="Suzuki A."/>
            <person name="Kondo M."/>
            <person name="van Heeringen S.J."/>
            <person name="Quigley I."/>
            <person name="Heinz S."/>
            <person name="Ogino H."/>
            <person name="Ochi H."/>
            <person name="Hellsten U."/>
            <person name="Lyons J.B."/>
            <person name="Simakov O."/>
            <person name="Putnam N."/>
            <person name="Stites J."/>
            <person name="Kuroki Y."/>
            <person name="Tanaka T."/>
            <person name="Michiue T."/>
            <person name="Watanabe M."/>
            <person name="Bogdanovic O."/>
            <person name="Lister R."/>
            <person name="Georgiou G."/>
            <person name="Paranjpe S.S."/>
            <person name="van Kruijsbergen I."/>
            <person name="Shu S."/>
            <person name="Carlson J."/>
            <person name="Kinoshita T."/>
            <person name="Ohta Y."/>
            <person name="Mawaribuchi S."/>
            <person name="Jenkins J."/>
            <person name="Grimwood J."/>
            <person name="Schmutz J."/>
            <person name="Mitros T."/>
            <person name="Mozaffari S.V."/>
            <person name="Suzuki Y."/>
            <person name="Haramoto Y."/>
            <person name="Yamamoto T.S."/>
            <person name="Takagi C."/>
            <person name="Heald R."/>
            <person name="Miller K."/>
            <person name="Haudenschild C."/>
            <person name="Kitzman J."/>
            <person name="Nakayama T."/>
            <person name="Izutsu Y."/>
            <person name="Robert J."/>
            <person name="Fortriede J."/>
            <person name="Burns K."/>
            <person name="Lotay V."/>
            <person name="Karimi K."/>
            <person name="Yasuoka Y."/>
            <person name="Dichmann D.S."/>
            <person name="Flajnik M.F."/>
            <person name="Houston D.W."/>
            <person name="Shendure J."/>
            <person name="DuPasquier L."/>
            <person name="Vize P.D."/>
            <person name="Zorn A.M."/>
            <person name="Ito M."/>
            <person name="Marcotte E.M."/>
            <person name="Wallingford J.B."/>
            <person name="Ito Y."/>
            <person name="Asashima M."/>
            <person name="Ueno N."/>
            <person name="Matsuda Y."/>
            <person name="Veenstra G.J."/>
            <person name="Fujiyama A."/>
            <person name="Harland R.M."/>
            <person name="Taira M."/>
            <person name="Rokhsar D.S."/>
        </authorList>
    </citation>
    <scope>NUCLEOTIDE SEQUENCE [LARGE SCALE GENOMIC DNA]</scope>
    <source>
        <strain evidence="3">J</strain>
    </source>
</reference>
<protein>
    <submittedName>
        <fullName evidence="2">Uncharacterized protein</fullName>
    </submittedName>
</protein>
<name>A0A974D462_XENLA</name>
<dbReference type="Proteomes" id="UP000694892">
    <property type="component" value="Chromosome 4L"/>
</dbReference>
<feature type="compositionally biased region" description="Basic and acidic residues" evidence="1">
    <location>
        <begin position="375"/>
        <end position="386"/>
    </location>
</feature>